<dbReference type="EMBL" id="LR215974">
    <property type="protein sequence ID" value="VFB02869.1"/>
    <property type="molecule type" value="Genomic_DNA"/>
</dbReference>
<evidence type="ECO:0000256" key="1">
    <source>
        <dbReference type="ARBA" id="ARBA00022729"/>
    </source>
</evidence>
<dbReference type="PANTHER" id="PTHR35580:SF1">
    <property type="entry name" value="PHYTASE-LIKE DOMAIN-CONTAINING PROTEIN"/>
    <property type="match status" value="1"/>
</dbReference>
<name>A0A4U8WKY2_9FLAO</name>
<dbReference type="AlphaFoldDB" id="A0A4U8WKY2"/>
<dbReference type="InterPro" id="IPR026444">
    <property type="entry name" value="Secre_tail"/>
</dbReference>
<dbReference type="InterPro" id="IPR052918">
    <property type="entry name" value="Motility_Chemotaxis_Reg"/>
</dbReference>
<evidence type="ECO:0000259" key="2">
    <source>
        <dbReference type="Pfam" id="PF18962"/>
    </source>
</evidence>
<sequence length="601" mass="66007">MAFSIYVQPIYTQTFDYERAWGTYYGPVGNEFNIPVYWGGFLTDSQNNLHLRGHVQMNNSLGASHYSQYTTPGGQGVTMNVLSNFLQTKFTNSGTLLTSEYTGYASTSSTEENLVHIDKQGNYYYIKTKFGLISDPTTPNTWLPTDPIISTASNISHQLLTKKNSSGNILWKTFLPNTLFSSEIISDESGNIYIYGNTTVQNNIATPGTFRQNFQIKYVNGSLQSNAYIVKLGLQGELLWGSYLPTATREFSYYNQQLFLLAGSDLDADLPQLATSNTFQTNPAGAYGSLTALSSVTGIRLWGTYLGSPSTNGVTYNIQVNSSGIYLSGIEYLPGSTYYATPGAYKSQATGFTDYYLTKLDFTGNRIWGTYFGSDGMEELNSSNSLALTDHGVFLAGCINGIGSNIATPGAFLDTPPTNNNSSSNFFFAQFDLSGNLQWSSYYGGPQLNLGQQIRMINIAAPDHSAIYLYGATGAATGIATPGALQPQLHSNIGGYSTGFIARFNYKGELSTSEIKPISDLALYDNPNNGNFSLRGQILEKEDTTLRISDASGRMVYHQKLPRNKIVELQLQSILTSGLYFVEVNNKYNKEIKTFKIIVNK</sequence>
<accession>A0A4U8WKY2</accession>
<organism evidence="3 4">
    <name type="scientific">Chryseobacterium taihuense</name>
    <dbReference type="NCBI Taxonomy" id="1141221"/>
    <lineage>
        <taxon>Bacteria</taxon>
        <taxon>Pseudomonadati</taxon>
        <taxon>Bacteroidota</taxon>
        <taxon>Flavobacteriia</taxon>
        <taxon>Flavobacteriales</taxon>
        <taxon>Weeksellaceae</taxon>
        <taxon>Chryseobacterium group</taxon>
        <taxon>Chryseobacterium</taxon>
    </lineage>
</organism>
<dbReference type="Proteomes" id="UP000290013">
    <property type="component" value="Chromosome"/>
</dbReference>
<feature type="domain" description="Secretion system C-terminal sorting" evidence="2">
    <location>
        <begin position="524"/>
        <end position="597"/>
    </location>
</feature>
<gene>
    <name evidence="3" type="ORF">NCTC12078_00850</name>
</gene>
<evidence type="ECO:0000313" key="4">
    <source>
        <dbReference type="Proteomes" id="UP000290013"/>
    </source>
</evidence>
<dbReference type="RefSeq" id="WP_165450370.1">
    <property type="nucleotide sequence ID" value="NZ_LR215974.1"/>
</dbReference>
<dbReference type="KEGG" id="ctai:NCTC12078_00850"/>
<dbReference type="Pfam" id="PF18962">
    <property type="entry name" value="Por_Secre_tail"/>
    <property type="match status" value="1"/>
</dbReference>
<proteinExistence type="predicted"/>
<protein>
    <submittedName>
        <fullName evidence="3">Por secretion system C-terminal sorting domain</fullName>
    </submittedName>
</protein>
<evidence type="ECO:0000313" key="3">
    <source>
        <dbReference type="EMBL" id="VFB02869.1"/>
    </source>
</evidence>
<keyword evidence="1" id="KW-0732">Signal</keyword>
<dbReference type="PANTHER" id="PTHR35580">
    <property type="entry name" value="CELL SURFACE GLYCOPROTEIN (S-LAYER PROTEIN)-LIKE PROTEIN"/>
    <property type="match status" value="1"/>
</dbReference>
<reference evidence="3 4" key="1">
    <citation type="submission" date="2019-02" db="EMBL/GenBank/DDBJ databases">
        <authorList>
            <consortium name="Pathogen Informatics"/>
        </authorList>
    </citation>
    <scope>NUCLEOTIDE SEQUENCE [LARGE SCALE GENOMIC DNA]</scope>
    <source>
        <strain evidence="3 4">3012STDY6944375</strain>
    </source>
</reference>
<dbReference type="NCBIfam" id="TIGR04183">
    <property type="entry name" value="Por_Secre_tail"/>
    <property type="match status" value="1"/>
</dbReference>